<comment type="caution">
    <text evidence="2">The sequence shown here is derived from an EMBL/GenBank/DDBJ whole genome shotgun (WGS) entry which is preliminary data.</text>
</comment>
<dbReference type="Pfam" id="PF01876">
    <property type="entry name" value="RNase_P_p30"/>
    <property type="match status" value="1"/>
</dbReference>
<evidence type="ECO:0000256" key="1">
    <source>
        <dbReference type="ARBA" id="ARBA00022694"/>
    </source>
</evidence>
<reference evidence="2" key="2">
    <citation type="submission" date="2021-05" db="EMBL/GenBank/DDBJ databases">
        <title>Protein family content uncovers lineage relationships and bacterial pathway maintenance mechanisms in DPANN archaea.</title>
        <authorList>
            <person name="Castelle C.J."/>
            <person name="Meheust R."/>
            <person name="Jaffe A.L."/>
            <person name="Seitz K."/>
            <person name="Gong X."/>
            <person name="Baker B.J."/>
            <person name="Banfield J.F."/>
        </authorList>
    </citation>
    <scope>NUCLEOTIDE SEQUENCE</scope>
    <source>
        <strain evidence="2">RIFCSPLOWO2_01_FULL_58_19</strain>
    </source>
</reference>
<dbReference type="SUPFAM" id="SSF89550">
    <property type="entry name" value="PHP domain-like"/>
    <property type="match status" value="1"/>
</dbReference>
<evidence type="ECO:0000313" key="3">
    <source>
        <dbReference type="Proteomes" id="UP000678237"/>
    </source>
</evidence>
<reference evidence="2" key="1">
    <citation type="submission" date="2021-03" db="EMBL/GenBank/DDBJ databases">
        <authorList>
            <person name="Jaffe A."/>
        </authorList>
    </citation>
    <scope>NUCLEOTIDE SEQUENCE</scope>
    <source>
        <strain evidence="2">RIFCSPLOWO2_01_FULL_58_19</strain>
    </source>
</reference>
<sequence>MPFVDLVFAAGKEFDSLAGELGNDRVLLAASCKDDAGFQALRKAHPRARLCLVLDQPDQRVVQRFRGKVDFLAVRGGSVEANKFAVSTKGVDFLFMPCDSGKLSFDTAIARLSAENNVPVAVSFADFLRCNGRKRSLLLKNYFMVVKLLKKFQANALFFSGASKPEELRAVKDLAAFAVLLGFSRAQGKRLVERFQPFFLGE</sequence>
<dbReference type="EMBL" id="JAGVWE010000002">
    <property type="protein sequence ID" value="MBS3062335.1"/>
    <property type="molecule type" value="Genomic_DNA"/>
</dbReference>
<proteinExistence type="predicted"/>
<dbReference type="InterPro" id="IPR016195">
    <property type="entry name" value="Pol/histidinol_Pase-like"/>
</dbReference>
<protein>
    <submittedName>
        <fullName evidence="2">Uncharacterized protein</fullName>
    </submittedName>
</protein>
<dbReference type="Proteomes" id="UP000678237">
    <property type="component" value="Unassembled WGS sequence"/>
</dbReference>
<accession>A0A8T4LGG5</accession>
<keyword evidence="1" id="KW-0819">tRNA processing</keyword>
<dbReference type="AlphaFoldDB" id="A0A8T4LGG5"/>
<evidence type="ECO:0000313" key="2">
    <source>
        <dbReference type="EMBL" id="MBS3062335.1"/>
    </source>
</evidence>
<dbReference type="Gene3D" id="3.20.20.140">
    <property type="entry name" value="Metal-dependent hydrolases"/>
    <property type="match status" value="1"/>
</dbReference>
<organism evidence="2 3">
    <name type="scientific">Candidatus Iainarchaeum sp</name>
    <dbReference type="NCBI Taxonomy" id="3101447"/>
    <lineage>
        <taxon>Archaea</taxon>
        <taxon>Candidatus Iainarchaeota</taxon>
        <taxon>Candidatus Iainarchaeia</taxon>
        <taxon>Candidatus Iainarchaeales</taxon>
        <taxon>Candidatus Iainarchaeaceae</taxon>
        <taxon>Candidatus Iainarchaeum</taxon>
    </lineage>
</organism>
<gene>
    <name evidence="2" type="ORF">J4203_00540</name>
</gene>
<name>A0A8T4LGG5_9ARCH</name>
<dbReference type="InterPro" id="IPR002738">
    <property type="entry name" value="RNase_P_p30"/>
</dbReference>
<dbReference type="GO" id="GO:0008033">
    <property type="term" value="P:tRNA processing"/>
    <property type="evidence" value="ECO:0007669"/>
    <property type="project" value="UniProtKB-KW"/>
</dbReference>